<feature type="compositionally biased region" description="Basic residues" evidence="1">
    <location>
        <begin position="440"/>
        <end position="449"/>
    </location>
</feature>
<feature type="compositionally biased region" description="Basic and acidic residues" evidence="1">
    <location>
        <begin position="402"/>
        <end position="415"/>
    </location>
</feature>
<name>A0ABD2LGF4_9BILA</name>
<dbReference type="AlphaFoldDB" id="A0ABD2LGF4"/>
<feature type="region of interest" description="Disordered" evidence="1">
    <location>
        <begin position="429"/>
        <end position="663"/>
    </location>
</feature>
<evidence type="ECO:0000256" key="1">
    <source>
        <dbReference type="SAM" id="MobiDB-lite"/>
    </source>
</evidence>
<keyword evidence="2" id="KW-0812">Transmembrane</keyword>
<proteinExistence type="predicted"/>
<feature type="compositionally biased region" description="Pro residues" evidence="1">
    <location>
        <begin position="528"/>
        <end position="545"/>
    </location>
</feature>
<gene>
    <name evidence="3" type="ORF">niasHT_014035</name>
</gene>
<feature type="region of interest" description="Disordered" evidence="1">
    <location>
        <begin position="247"/>
        <end position="289"/>
    </location>
</feature>
<evidence type="ECO:0000313" key="4">
    <source>
        <dbReference type="Proteomes" id="UP001620626"/>
    </source>
</evidence>
<feature type="compositionally biased region" description="Basic residues" evidence="1">
    <location>
        <begin position="350"/>
        <end position="372"/>
    </location>
</feature>
<comment type="caution">
    <text evidence="3">The sequence shown here is derived from an EMBL/GenBank/DDBJ whole genome shotgun (WGS) entry which is preliminary data.</text>
</comment>
<organism evidence="3 4">
    <name type="scientific">Heterodera trifolii</name>
    <dbReference type="NCBI Taxonomy" id="157864"/>
    <lineage>
        <taxon>Eukaryota</taxon>
        <taxon>Metazoa</taxon>
        <taxon>Ecdysozoa</taxon>
        <taxon>Nematoda</taxon>
        <taxon>Chromadorea</taxon>
        <taxon>Rhabditida</taxon>
        <taxon>Tylenchina</taxon>
        <taxon>Tylenchomorpha</taxon>
        <taxon>Tylenchoidea</taxon>
        <taxon>Heteroderidae</taxon>
        <taxon>Heteroderinae</taxon>
        <taxon>Heterodera</taxon>
    </lineage>
</organism>
<keyword evidence="4" id="KW-1185">Reference proteome</keyword>
<feature type="compositionally biased region" description="Acidic residues" evidence="1">
    <location>
        <begin position="376"/>
        <end position="401"/>
    </location>
</feature>
<dbReference type="EMBL" id="JBICBT010000422">
    <property type="protein sequence ID" value="KAL3114191.1"/>
    <property type="molecule type" value="Genomic_DNA"/>
</dbReference>
<feature type="transmembrane region" description="Helical" evidence="2">
    <location>
        <begin position="303"/>
        <end position="326"/>
    </location>
</feature>
<feature type="region of interest" description="Disordered" evidence="1">
    <location>
        <begin position="334"/>
        <end position="415"/>
    </location>
</feature>
<keyword evidence="2" id="KW-1133">Transmembrane helix</keyword>
<evidence type="ECO:0000256" key="2">
    <source>
        <dbReference type="SAM" id="Phobius"/>
    </source>
</evidence>
<sequence length="663" mass="74813">MTSFNVFIRLNADLTAANLSLALAPAGGGRGNDGEFDHSFSAGGGANVSQPMRRISFLYFGNFQKDTIFNFQFNIAKNDEQNSEMASLREQKWHKRPKMAIDATKKANRCKFAGILNKMCRRHYPQRTTTTATATTVSLPCSHTVPKQYRNPTGSSILSLLILLTMSQNASPNDGSTNLRVFRQQISADQPEKNMNIGIIQVKLKHWSLSSTHLPPALTTAEEKRTLSMTTRTRRAWPITEKTKTVEADEHTHQHRRRWNNNVLQQQQKRTVQPNDAARGATANAGGGGGGWGIDMGQDMDGLFPYLLLALGLALLAFFVILYAILNALLQRKDAQQNGEGEDEDEEERRRKRRNRNRRRRRRERVRQKHRTARDTEEDEEWMGTEEDDEGVESEADSWDAEEPRAERRERRDEARNRAFTGLEEDELATLDDRDNGHAKWGKKKRHRQPLLDASPPTGESAADELRRQRRYRSVRRGQNEFDAEGQYPPPPPRGRPPPRPRHHIEWAVENGGAIGAEDVTAFRHDVPFPPPPPPRVPPPPPPLPARYERRRSRASAASDQCVSVTAHAHHRSHRPPPPPLRPPRGHGAPLTDEFSDMDSESVQSGRRGSGGERRQRTTAVRHGGANGRHSQQQLQQRPPLPLKRENTDSTVSSAQRGRTGSL</sequence>
<evidence type="ECO:0000313" key="3">
    <source>
        <dbReference type="EMBL" id="KAL3114191.1"/>
    </source>
</evidence>
<accession>A0ABD2LGF4</accession>
<feature type="compositionally biased region" description="Polar residues" evidence="1">
    <location>
        <begin position="260"/>
        <end position="274"/>
    </location>
</feature>
<keyword evidence="2" id="KW-0472">Membrane</keyword>
<dbReference type="Proteomes" id="UP001620626">
    <property type="component" value="Unassembled WGS sequence"/>
</dbReference>
<feature type="compositionally biased region" description="Polar residues" evidence="1">
    <location>
        <begin position="649"/>
        <end position="663"/>
    </location>
</feature>
<reference evidence="3 4" key="1">
    <citation type="submission" date="2024-10" db="EMBL/GenBank/DDBJ databases">
        <authorList>
            <person name="Kim D."/>
        </authorList>
    </citation>
    <scope>NUCLEOTIDE SEQUENCE [LARGE SCALE GENOMIC DNA]</scope>
    <source>
        <strain evidence="3">BH-2024</strain>
    </source>
</reference>
<protein>
    <submittedName>
        <fullName evidence="3">Uncharacterized protein</fullName>
    </submittedName>
</protein>